<dbReference type="EMBL" id="JAYGJQ010000001">
    <property type="protein sequence ID" value="MEA9355875.1"/>
    <property type="molecule type" value="Genomic_DNA"/>
</dbReference>
<keyword evidence="3" id="KW-1185">Reference proteome</keyword>
<keyword evidence="1" id="KW-0732">Signal</keyword>
<reference evidence="2 3" key="1">
    <citation type="submission" date="2023-11" db="EMBL/GenBank/DDBJ databases">
        <title>A Novel Polar Bacteriovorax (B. antarcticus) Isolated from the Biocrust in Antarctica.</title>
        <authorList>
            <person name="Mun W."/>
            <person name="Choi S.Y."/>
            <person name="Mitchell R.J."/>
        </authorList>
    </citation>
    <scope>NUCLEOTIDE SEQUENCE [LARGE SCALE GENOMIC DNA]</scope>
    <source>
        <strain evidence="2 3">PP10</strain>
    </source>
</reference>
<comment type="caution">
    <text evidence="2">The sequence shown here is derived from an EMBL/GenBank/DDBJ whole genome shotgun (WGS) entry which is preliminary data.</text>
</comment>
<organism evidence="2 3">
    <name type="scientific">Bacteriovorax antarcticus</name>
    <dbReference type="NCBI Taxonomy" id="3088717"/>
    <lineage>
        <taxon>Bacteria</taxon>
        <taxon>Pseudomonadati</taxon>
        <taxon>Bdellovibrionota</taxon>
        <taxon>Bacteriovoracia</taxon>
        <taxon>Bacteriovoracales</taxon>
        <taxon>Bacteriovoracaceae</taxon>
        <taxon>Bacteriovorax</taxon>
    </lineage>
</organism>
<evidence type="ECO:0000313" key="3">
    <source>
        <dbReference type="Proteomes" id="UP001302274"/>
    </source>
</evidence>
<sequence length="99" mass="10695">MKKFLVLAAILSTVFSFQAKAAAIAGSYLATTLAYGSLYMSEHNKVAQVYADGQEFLMNGDMSLSLEELVRNTKATHPELSEYEIVDGLMNEAGAILGN</sequence>
<gene>
    <name evidence="2" type="ORF">SHI21_06675</name>
</gene>
<proteinExistence type="predicted"/>
<accession>A0ABU5VW66</accession>
<evidence type="ECO:0000313" key="2">
    <source>
        <dbReference type="EMBL" id="MEA9355875.1"/>
    </source>
</evidence>
<evidence type="ECO:0000256" key="1">
    <source>
        <dbReference type="SAM" id="SignalP"/>
    </source>
</evidence>
<protein>
    <submittedName>
        <fullName evidence="2">Uncharacterized protein</fullName>
    </submittedName>
</protein>
<name>A0ABU5VW66_9BACT</name>
<dbReference type="Proteomes" id="UP001302274">
    <property type="component" value="Unassembled WGS sequence"/>
</dbReference>
<feature type="chain" id="PRO_5047220223" evidence="1">
    <location>
        <begin position="22"/>
        <end position="99"/>
    </location>
</feature>
<feature type="signal peptide" evidence="1">
    <location>
        <begin position="1"/>
        <end position="21"/>
    </location>
</feature>
<dbReference type="RefSeq" id="WP_323575512.1">
    <property type="nucleotide sequence ID" value="NZ_JAYGJQ010000001.1"/>
</dbReference>